<evidence type="ECO:0000256" key="1">
    <source>
        <dbReference type="SAM" id="MobiDB-lite"/>
    </source>
</evidence>
<organism evidence="2 3">
    <name type="scientific">Chlamydomonas schloesseri</name>
    <dbReference type="NCBI Taxonomy" id="2026947"/>
    <lineage>
        <taxon>Eukaryota</taxon>
        <taxon>Viridiplantae</taxon>
        <taxon>Chlorophyta</taxon>
        <taxon>core chlorophytes</taxon>
        <taxon>Chlorophyceae</taxon>
        <taxon>CS clade</taxon>
        <taxon>Chlamydomonadales</taxon>
        <taxon>Chlamydomonadaceae</taxon>
        <taxon>Chlamydomonas</taxon>
    </lineage>
</organism>
<feature type="compositionally biased region" description="Low complexity" evidence="1">
    <location>
        <begin position="417"/>
        <end position="454"/>
    </location>
</feature>
<dbReference type="EMBL" id="JAEHOD010000008">
    <property type="protein sequence ID" value="KAG2451357.1"/>
    <property type="molecule type" value="Genomic_DNA"/>
</dbReference>
<dbReference type="Proteomes" id="UP000613740">
    <property type="component" value="Unassembled WGS sequence"/>
</dbReference>
<feature type="region of interest" description="Disordered" evidence="1">
    <location>
        <begin position="994"/>
        <end position="1032"/>
    </location>
</feature>
<gene>
    <name evidence="2" type="ORF">HYH02_003961</name>
</gene>
<evidence type="ECO:0000313" key="3">
    <source>
        <dbReference type="Proteomes" id="UP000613740"/>
    </source>
</evidence>
<accession>A0A836B916</accession>
<feature type="region of interest" description="Disordered" evidence="1">
    <location>
        <begin position="596"/>
        <end position="618"/>
    </location>
</feature>
<name>A0A836B916_9CHLO</name>
<proteinExistence type="predicted"/>
<keyword evidence="3" id="KW-1185">Reference proteome</keyword>
<evidence type="ECO:0000313" key="2">
    <source>
        <dbReference type="EMBL" id="KAG2451357.1"/>
    </source>
</evidence>
<feature type="region of interest" description="Disordered" evidence="1">
    <location>
        <begin position="1059"/>
        <end position="1104"/>
    </location>
</feature>
<feature type="compositionally biased region" description="Low complexity" evidence="1">
    <location>
        <begin position="1060"/>
        <end position="1084"/>
    </location>
</feature>
<feature type="region of interest" description="Disordered" evidence="1">
    <location>
        <begin position="400"/>
        <end position="488"/>
    </location>
</feature>
<comment type="caution">
    <text evidence="2">The sequence shown here is derived from an EMBL/GenBank/DDBJ whole genome shotgun (WGS) entry which is preliminary data.</text>
</comment>
<feature type="compositionally biased region" description="Gly residues" evidence="1">
    <location>
        <begin position="1085"/>
        <end position="1102"/>
    </location>
</feature>
<sequence>MPDVQQAAAGSQGLANAYEGLWDAISDALLDERPFVVGLAASAVAQLLAWGSGDAAAASTFSGAAGSEDGPSADATAAATAAGGTSAGFMMCRVADRASQRLAAALGPVLEMCSLVPAAGQVAVCDLLLALVQRVLAQVLRAAAGDATALPPPPTGVPVPNLASLVSSAATYLAGLQQAGDAAARTEACGAVLSLAADLAAAGPPAAAAAAGLPAAQVLDAVQALLALREREYMEAGLADMCEVVVAALPALLPPARALVLQRLWPLAARISDVPRRARVFASAWHAAVDAEMETRTAGTTAAAAPLAKPAAPPSVSASSDPMSMLAGLAAGAAAAAASPEAAGLVTEVPASVSVAAVLADPYVEVLLTGKAPAVEANGSFAVAQASATAASTATAGSSFMRSMSRSAPPPPPPLVSPGSLQRSESAMSGGSGAAAGSSIDLAASTGVGKMPPGKGEKEKKGVLGGLFGRNKDKKGKSAADAAAAERAEEQARQEAAAAAAAAAAQKAAAVAAAAAAAAAATPPSPGGAPGPSSASTAAAAEAKAAAAAAAEAAAAASVRSMPHATLRHELLQCLLQQLAHHPAAATAAELAAEAAAAARHDRQPPLHTTAGAGAGGGAPSGSAHRLVVVAQWVAMTTEVLKSSAACVGWEPYVMPAITSQPSVGAAGRAPVDFNSLTGDLWLALLQAAVQASRAAQAILGRLVAEAAEAATAAAAAGASTGPSYGMGYGMGYGTPYGMAPAAGALAGSSLTSYGSAADGAAALETYYRGLLALVDGRAAALQGLITKLLSNWPQLSSAARPRVMWVAAHCMALPGHWDDRWELLLNCLDSLMVRGTDVLAASRRADVMGSALAGSLFKAGRQAWNDPSRPFLFDIASASALCEAPEYEVQGLLSGLAALQHLAARLINVIADAVPHGAAGAAHGQASAVAKRLDALMRHFIGTELAGAPHVRDWVKRIMRQLSTITTYAPPATLPVTVAALGFVAKQAHQADGADGAAAPADDDSSDASSVYQPEETPEGDTPPPPPAVDPTLLAAAAAINASRGAARAMAAEAEEEATAAAAAQQSKSHGAQAAQGKEQQGEGANGVDGAAEGGGAGRPKGGPATHSYLVHSAAAAMPMWGYPFAPLSSVALHNSKRARRQRALAQHLASAAATAQAPRPVVAAALATASPDAATAGAAGLTSPAAGPELSSRTAYKLDTEAFWASLPGTHSPWQELTGPADPLLLRACFVRSAPGQGDPTVVTVMLSAVNRLPMEITDAEVALKTNGPLLSSARRAATWELPRIAPHDRAAASFKFKVLGYGDLSLHARLQLCAGPPRVDPAPLQVHCTPLELPPQLLLRPPPAGLMAGSAAEFYRGWATLPARMELSGVCTWPGAEGGALLLSALLRQPLACAWMQHIPAVCGFQAGFVASTALDDMLSLVVITQLMPPAGPGAAPESFTSLTIRSSSPELIFSIQSGAAAWLNHITAGTAALGPVGRAALPGARPPLHPRVAALLQTYAASAAQLGAAGAAGIGLAGAASNGGALAGPYTSYGIGSTELVGAASGVAAAAAATAAGGTVTGPAGAKGAGGKDVSVAWLKNAALAEWQRLNALSAV</sequence>
<dbReference type="OrthoDB" id="553276at2759"/>
<protein>
    <submittedName>
        <fullName evidence="2">Uncharacterized protein</fullName>
    </submittedName>
</protein>
<reference evidence="2" key="1">
    <citation type="journal article" date="2020" name="bioRxiv">
        <title>Comparative genomics of Chlamydomonas.</title>
        <authorList>
            <person name="Craig R.J."/>
            <person name="Hasan A.R."/>
            <person name="Ness R.W."/>
            <person name="Keightley P.D."/>
        </authorList>
    </citation>
    <scope>NUCLEOTIDE SEQUENCE</scope>
    <source>
        <strain evidence="2">CCAP 11/173</strain>
    </source>
</reference>